<feature type="region of interest" description="Disordered" evidence="2">
    <location>
        <begin position="162"/>
        <end position="183"/>
    </location>
</feature>
<proteinExistence type="predicted"/>
<evidence type="ECO:0000256" key="1">
    <source>
        <dbReference type="ARBA" id="ARBA00022729"/>
    </source>
</evidence>
<protein>
    <submittedName>
        <fullName evidence="4">Type I secretion C-terminal target domain-containing protein</fullName>
    </submittedName>
</protein>
<evidence type="ECO:0000313" key="4">
    <source>
        <dbReference type="EMBL" id="QKD81910.1"/>
    </source>
</evidence>
<reference evidence="4 5" key="1">
    <citation type="submission" date="2020-05" db="EMBL/GenBank/DDBJ databases">
        <title>Complete genome sequence of of a novel Thermoleptolyngbya strain isolated from hot springs of Ganzi, Sichuan China.</title>
        <authorList>
            <person name="Tang J."/>
            <person name="Daroch M."/>
            <person name="Li L."/>
            <person name="Waleron K."/>
            <person name="Waleron M."/>
            <person name="Waleron M."/>
        </authorList>
    </citation>
    <scope>NUCLEOTIDE SEQUENCE [LARGE SCALE GENOMIC DNA]</scope>
    <source>
        <strain evidence="4 5">PKUAC-SCTA183</strain>
    </source>
</reference>
<feature type="compositionally biased region" description="Gly residues" evidence="2">
    <location>
        <begin position="252"/>
        <end position="266"/>
    </location>
</feature>
<gene>
    <name evidence="4" type="ORF">HPC62_06575</name>
</gene>
<dbReference type="SUPFAM" id="SSF51120">
    <property type="entry name" value="beta-Roll"/>
    <property type="match status" value="1"/>
</dbReference>
<evidence type="ECO:0000313" key="5">
    <source>
        <dbReference type="Proteomes" id="UP000505210"/>
    </source>
</evidence>
<dbReference type="InterPro" id="IPR014755">
    <property type="entry name" value="Cu-Rt/internalin_Ig-like"/>
</dbReference>
<name>A0A6M8BC62_9CYAN</name>
<organism evidence="4 5">
    <name type="scientific">Thermoleptolyngbya sichuanensis A183</name>
    <dbReference type="NCBI Taxonomy" id="2737172"/>
    <lineage>
        <taxon>Bacteria</taxon>
        <taxon>Bacillati</taxon>
        <taxon>Cyanobacteriota</taxon>
        <taxon>Cyanophyceae</taxon>
        <taxon>Oculatellales</taxon>
        <taxon>Oculatellaceae</taxon>
        <taxon>Thermoleptolyngbya</taxon>
        <taxon>Thermoleptolyngbya sichuanensis</taxon>
    </lineage>
</organism>
<dbReference type="InterPro" id="IPR018511">
    <property type="entry name" value="Hemolysin-typ_Ca-bd_CS"/>
</dbReference>
<dbReference type="InterPro" id="IPR019960">
    <property type="entry name" value="T1SS_VCA0849"/>
</dbReference>
<dbReference type="PROSITE" id="PS00330">
    <property type="entry name" value="HEMOLYSIN_CALCIUM"/>
    <property type="match status" value="1"/>
</dbReference>
<dbReference type="InterPro" id="IPR050557">
    <property type="entry name" value="RTX_toxin/Mannuronan_C5-epim"/>
</dbReference>
<dbReference type="Proteomes" id="UP000505210">
    <property type="component" value="Chromosome"/>
</dbReference>
<evidence type="ECO:0000259" key="3">
    <source>
        <dbReference type="Pfam" id="PF19078"/>
    </source>
</evidence>
<feature type="compositionally biased region" description="Gly residues" evidence="2">
    <location>
        <begin position="686"/>
        <end position="698"/>
    </location>
</feature>
<accession>A0A6M8BC62</accession>
<dbReference type="Pfam" id="PF19078">
    <property type="entry name" value="Big_12"/>
    <property type="match status" value="1"/>
</dbReference>
<feature type="region of interest" description="Disordered" evidence="2">
    <location>
        <begin position="240"/>
        <end position="283"/>
    </location>
</feature>
<dbReference type="PRINTS" id="PR00313">
    <property type="entry name" value="CABNDNGRPT"/>
</dbReference>
<dbReference type="PRINTS" id="PR01228">
    <property type="entry name" value="EGGSHELL"/>
</dbReference>
<dbReference type="KEGG" id="theu:HPC62_06575"/>
<keyword evidence="5" id="KW-1185">Reference proteome</keyword>
<dbReference type="InterPro" id="IPR011049">
    <property type="entry name" value="Serralysin-like_metalloprot_C"/>
</dbReference>
<keyword evidence="1" id="KW-0732">Signal</keyword>
<dbReference type="EMBL" id="CP053661">
    <property type="protein sequence ID" value="QKD81910.1"/>
    <property type="molecule type" value="Genomic_DNA"/>
</dbReference>
<dbReference type="Gene3D" id="2.150.10.10">
    <property type="entry name" value="Serralysin-like metalloprotease, C-terminal"/>
    <property type="match status" value="1"/>
</dbReference>
<dbReference type="Gene3D" id="2.60.40.1220">
    <property type="match status" value="1"/>
</dbReference>
<dbReference type="RefSeq" id="WP_172354296.1">
    <property type="nucleotide sequence ID" value="NZ_CP053661.1"/>
</dbReference>
<dbReference type="AlphaFoldDB" id="A0A6M8BC62"/>
<feature type="compositionally biased region" description="Gly residues" evidence="2">
    <location>
        <begin position="274"/>
        <end position="283"/>
    </location>
</feature>
<dbReference type="PANTHER" id="PTHR38340:SF1">
    <property type="entry name" value="S-LAYER PROTEIN"/>
    <property type="match status" value="1"/>
</dbReference>
<sequence>MATFSVATFQELVNAINSANTNAEADVIEITNNIVLTSALPFIRESASLTIRSSTGNTFSLSGDANGNGINDEGDVRLFFIESGNVTFENLTLTLGRAEGGDGSGGGGGMGGALFIFDGNVTLSNITLSENVAVGGQGLAGLGQGGGGMGGNGGVAHPSGAAGGGGGFGGDGSPGNANGTGGAGGSGGLLNSAGIGGVGGNSAGTDGGGGSGASGGFGAGGGGGGGGSFGGNGGDGGFGAGGGSGATNPNGSQGGKGGFGGGGGGTTLTLSSEGGFGGGNGNSNGGGGGAGMGGAIFIRTGSLTMTDTRFINNSAQGGAGAGGDGQGLGGAIFALNSLTNSNGNNLGMPTRLPTVTGDRLFAQGNSASSDNNSPANNDNFFGVILSAELPGQAPRVFAISRVGPEATNAPTVSFSVIFSEPVTGVDVTDFSLTTTGLTGATVASVTGTDGKFTVVVNTGTGNGTVRLNVLNDGSIKDSENLALVAGVNGTAAYTIDRIAPTVDIVDVTPNPRTTALGTITIQFSEAVRNFDLSDLQLTRSGTPLDLSSATLSTSDNRTFTVGNLNRLTSRTGAYTLTLRVSDITDLAGNALAAGAFDTWEMTADDVGPGNEELVVIPSAPNGQLGTPLVFSLGRRPNVVRGTNRAETLRGTNRNDRIIARGGNDRVIARGGNDLVDGGSGNDDLRGGGGNDQLVGGAGDDTLRGQAGNDILIGGAGNDVLIGGGGRNMFVFNSLAEGIDTIADFKTTDVIDLRGIFQQPAFLAGGTPFQRLSAYVKLSQVGTATRIFVDADGSGAGTNFVAIANLNNTQVSSVTSLNFVI</sequence>
<dbReference type="InterPro" id="IPR044048">
    <property type="entry name" value="Big_12"/>
</dbReference>
<dbReference type="NCBIfam" id="TIGR03661">
    <property type="entry name" value="T1SS_VCA0849"/>
    <property type="match status" value="1"/>
</dbReference>
<feature type="region of interest" description="Disordered" evidence="2">
    <location>
        <begin position="669"/>
        <end position="698"/>
    </location>
</feature>
<evidence type="ECO:0000256" key="2">
    <source>
        <dbReference type="SAM" id="MobiDB-lite"/>
    </source>
</evidence>
<feature type="domain" description="Bacterial Ig-like" evidence="3">
    <location>
        <begin position="496"/>
        <end position="590"/>
    </location>
</feature>
<dbReference type="PANTHER" id="PTHR38340">
    <property type="entry name" value="S-LAYER PROTEIN"/>
    <property type="match status" value="1"/>
</dbReference>